<evidence type="ECO:0000313" key="1">
    <source>
        <dbReference type="EMBL" id="RPE09729.1"/>
    </source>
</evidence>
<dbReference type="EMBL" id="RPDH01000002">
    <property type="protein sequence ID" value="RPE09729.1"/>
    <property type="molecule type" value="Genomic_DNA"/>
</dbReference>
<sequence length="300" mass="34863">MKYIVIISIFLLSCGSGNTEPTMEKASGGVIPASNAEKQINLTILLDLSDRIDPVANPDNPEHFERDSALINHFTSYFLEQMRARGTYTAKSKMRLIFHPSPPDPDINQAAKKLDVDLSKMDTKGKKLIYETFQQTVSENISNIYRTTIKQAVWPGSDIWRFFKNDVREVAIDNDSAYRNVLVIFTDGYIYHNDSKDRYNNRYAYLLPELFAKLKLRNNSDWAEEIDRQDFGLISKRADLEHLEILLLEINPSAKFKNDEDIIRKVIDKWFAEMKVKRWKIINTDLPQFTIQKVDNFLQE</sequence>
<dbReference type="RefSeq" id="WP_123848710.1">
    <property type="nucleotide sequence ID" value="NZ_RPDH01000002.1"/>
</dbReference>
<evidence type="ECO:0000313" key="2">
    <source>
        <dbReference type="Proteomes" id="UP000278351"/>
    </source>
</evidence>
<gene>
    <name evidence="1" type="ORF">EGT74_22415</name>
</gene>
<comment type="caution">
    <text evidence="1">The sequence shown here is derived from an EMBL/GenBank/DDBJ whole genome shotgun (WGS) entry which is preliminary data.</text>
</comment>
<keyword evidence="2" id="KW-1185">Reference proteome</keyword>
<dbReference type="AlphaFoldDB" id="A0A3N4PSI1"/>
<evidence type="ECO:0008006" key="3">
    <source>
        <dbReference type="Google" id="ProtNLM"/>
    </source>
</evidence>
<name>A0A3N4PSI1_9BACT</name>
<accession>A0A3N4PSI1</accession>
<organism evidence="1 2">
    <name type="scientific">Chitinophaga lutea</name>
    <dbReference type="NCBI Taxonomy" id="2488634"/>
    <lineage>
        <taxon>Bacteria</taxon>
        <taxon>Pseudomonadati</taxon>
        <taxon>Bacteroidota</taxon>
        <taxon>Chitinophagia</taxon>
        <taxon>Chitinophagales</taxon>
        <taxon>Chitinophagaceae</taxon>
        <taxon>Chitinophaga</taxon>
    </lineage>
</organism>
<dbReference type="Proteomes" id="UP000278351">
    <property type="component" value="Unassembled WGS sequence"/>
</dbReference>
<reference evidence="1 2" key="1">
    <citation type="submission" date="2018-11" db="EMBL/GenBank/DDBJ databases">
        <title>Chitinophaga lutea sp.nov., isolate from arsenic contaminated soil.</title>
        <authorList>
            <person name="Zong Y."/>
        </authorList>
    </citation>
    <scope>NUCLEOTIDE SEQUENCE [LARGE SCALE GENOMIC DNA]</scope>
    <source>
        <strain evidence="1 2">ZY74</strain>
    </source>
</reference>
<protein>
    <recommendedName>
        <fullName evidence="3">VWA domain-containing protein</fullName>
    </recommendedName>
</protein>
<dbReference type="OrthoDB" id="945646at2"/>
<proteinExistence type="predicted"/>